<proteinExistence type="predicted"/>
<dbReference type="Pfam" id="PF01551">
    <property type="entry name" value="Peptidase_M23"/>
    <property type="match status" value="1"/>
</dbReference>
<keyword evidence="1 2" id="KW-0732">Signal</keyword>
<gene>
    <name evidence="4" type="ORF">RM423_00970</name>
</gene>
<dbReference type="InterPro" id="IPR011055">
    <property type="entry name" value="Dup_hybrid_motif"/>
</dbReference>
<comment type="caution">
    <text evidence="4">The sequence shown here is derived from an EMBL/GenBank/DDBJ whole genome shotgun (WGS) entry which is preliminary data.</text>
</comment>
<evidence type="ECO:0000313" key="5">
    <source>
        <dbReference type="Proteomes" id="UP001183176"/>
    </source>
</evidence>
<dbReference type="CDD" id="cd12797">
    <property type="entry name" value="M23_peptidase"/>
    <property type="match status" value="1"/>
</dbReference>
<dbReference type="GO" id="GO:0016787">
    <property type="term" value="F:hydrolase activity"/>
    <property type="evidence" value="ECO:0007669"/>
    <property type="project" value="UniProtKB-KW"/>
</dbReference>
<dbReference type="InterPro" id="IPR016047">
    <property type="entry name" value="M23ase_b-sheet_dom"/>
</dbReference>
<dbReference type="Proteomes" id="UP001183176">
    <property type="component" value="Unassembled WGS sequence"/>
</dbReference>
<dbReference type="PANTHER" id="PTHR21666">
    <property type="entry name" value="PEPTIDASE-RELATED"/>
    <property type="match status" value="1"/>
</dbReference>
<sequence>MQLSDVLAALSLGSLSLGSLAFTEVDRPVTATGTAARADDAKSSAYRAPLAGGSRVLTPFHPPVAKYGSGHLGVDLAARDGTVVLAAGPAVVRYAGAVAGRGVVVLLHADGISTEYEPVSARVAVGQRVTGGEVIARVHGTHRSCAPATCLHWGARRGAAYLDPLSLLRPLGVVRLVPWDEADR</sequence>
<dbReference type="EMBL" id="JAVREH010000001">
    <property type="protein sequence ID" value="MDT0259959.1"/>
    <property type="molecule type" value="Genomic_DNA"/>
</dbReference>
<keyword evidence="5" id="KW-1185">Reference proteome</keyword>
<evidence type="ECO:0000256" key="1">
    <source>
        <dbReference type="ARBA" id="ARBA00022729"/>
    </source>
</evidence>
<dbReference type="RefSeq" id="WP_311421117.1">
    <property type="nucleotide sequence ID" value="NZ_JAVREH010000001.1"/>
</dbReference>
<dbReference type="Gene3D" id="2.70.70.10">
    <property type="entry name" value="Glucose Permease (Domain IIA)"/>
    <property type="match status" value="1"/>
</dbReference>
<feature type="domain" description="M23ase beta-sheet core" evidence="3">
    <location>
        <begin position="70"/>
        <end position="164"/>
    </location>
</feature>
<reference evidence="5" key="1">
    <citation type="submission" date="2023-07" db="EMBL/GenBank/DDBJ databases">
        <title>30 novel species of actinomycetes from the DSMZ collection.</title>
        <authorList>
            <person name="Nouioui I."/>
        </authorList>
    </citation>
    <scope>NUCLEOTIDE SEQUENCE [LARGE SCALE GENOMIC DNA]</scope>
    <source>
        <strain evidence="5">DSM 44399</strain>
    </source>
</reference>
<feature type="chain" id="PRO_5045253008" evidence="2">
    <location>
        <begin position="22"/>
        <end position="184"/>
    </location>
</feature>
<dbReference type="EC" id="3.4.-.-" evidence="4"/>
<dbReference type="InterPro" id="IPR050570">
    <property type="entry name" value="Cell_wall_metabolism_enzyme"/>
</dbReference>
<evidence type="ECO:0000313" key="4">
    <source>
        <dbReference type="EMBL" id="MDT0259959.1"/>
    </source>
</evidence>
<evidence type="ECO:0000259" key="3">
    <source>
        <dbReference type="Pfam" id="PF01551"/>
    </source>
</evidence>
<keyword evidence="4" id="KW-0378">Hydrolase</keyword>
<accession>A0ABU2J5T9</accession>
<dbReference type="PANTHER" id="PTHR21666:SF289">
    <property type="entry name" value="L-ALA--D-GLU ENDOPEPTIDASE"/>
    <property type="match status" value="1"/>
</dbReference>
<feature type="signal peptide" evidence="2">
    <location>
        <begin position="1"/>
        <end position="21"/>
    </location>
</feature>
<protein>
    <submittedName>
        <fullName evidence="4">M23 family metallopeptidase</fullName>
        <ecNumber evidence="4">3.4.-.-</ecNumber>
    </submittedName>
</protein>
<name>A0ABU2J5T9_9ACTN</name>
<evidence type="ECO:0000256" key="2">
    <source>
        <dbReference type="SAM" id="SignalP"/>
    </source>
</evidence>
<organism evidence="4 5">
    <name type="scientific">Jatrophihabitans lederbergiae</name>
    <dbReference type="NCBI Taxonomy" id="3075547"/>
    <lineage>
        <taxon>Bacteria</taxon>
        <taxon>Bacillati</taxon>
        <taxon>Actinomycetota</taxon>
        <taxon>Actinomycetes</taxon>
        <taxon>Jatrophihabitantales</taxon>
        <taxon>Jatrophihabitantaceae</taxon>
        <taxon>Jatrophihabitans</taxon>
    </lineage>
</organism>
<dbReference type="SUPFAM" id="SSF51261">
    <property type="entry name" value="Duplicated hybrid motif"/>
    <property type="match status" value="1"/>
</dbReference>